<dbReference type="AlphaFoldDB" id="A0A5N5IA50"/>
<accession>A0A5N5IA50</accession>
<name>A0A5N5IA50_9ROSA</name>
<organism evidence="1 2">
    <name type="scientific">Pyrus ussuriensis x Pyrus communis</name>
    <dbReference type="NCBI Taxonomy" id="2448454"/>
    <lineage>
        <taxon>Eukaryota</taxon>
        <taxon>Viridiplantae</taxon>
        <taxon>Streptophyta</taxon>
        <taxon>Embryophyta</taxon>
        <taxon>Tracheophyta</taxon>
        <taxon>Spermatophyta</taxon>
        <taxon>Magnoliopsida</taxon>
        <taxon>eudicotyledons</taxon>
        <taxon>Gunneridae</taxon>
        <taxon>Pentapetalae</taxon>
        <taxon>rosids</taxon>
        <taxon>fabids</taxon>
        <taxon>Rosales</taxon>
        <taxon>Rosaceae</taxon>
        <taxon>Amygdaloideae</taxon>
        <taxon>Maleae</taxon>
        <taxon>Pyrus</taxon>
    </lineage>
</organism>
<reference evidence="1 2" key="1">
    <citation type="submission" date="2019-09" db="EMBL/GenBank/DDBJ databases">
        <authorList>
            <person name="Ou C."/>
        </authorList>
    </citation>
    <scope>NUCLEOTIDE SEQUENCE [LARGE SCALE GENOMIC DNA]</scope>
    <source>
        <strain evidence="1">S2</strain>
        <tissue evidence="1">Leaf</tissue>
    </source>
</reference>
<reference evidence="1 2" key="3">
    <citation type="submission" date="2019-11" db="EMBL/GenBank/DDBJ databases">
        <title>A de novo genome assembly of a pear dwarfing rootstock.</title>
        <authorList>
            <person name="Wang F."/>
            <person name="Wang J."/>
            <person name="Li S."/>
            <person name="Zhang Y."/>
            <person name="Fang M."/>
            <person name="Ma L."/>
            <person name="Zhao Y."/>
            <person name="Jiang S."/>
        </authorList>
    </citation>
    <scope>NUCLEOTIDE SEQUENCE [LARGE SCALE GENOMIC DNA]</scope>
    <source>
        <strain evidence="1">S2</strain>
        <tissue evidence="1">Leaf</tissue>
    </source>
</reference>
<evidence type="ECO:0000313" key="2">
    <source>
        <dbReference type="Proteomes" id="UP000327157"/>
    </source>
</evidence>
<dbReference type="Proteomes" id="UP000327157">
    <property type="component" value="Chromosome 5"/>
</dbReference>
<keyword evidence="2" id="KW-1185">Reference proteome</keyword>
<comment type="caution">
    <text evidence="1">The sequence shown here is derived from an EMBL/GenBank/DDBJ whole genome shotgun (WGS) entry which is preliminary data.</text>
</comment>
<sequence>MALPVPFLNLRFQKAESKERCREALDETDISSTFALNANGFPTPSNFGNRLSPAFSSFPTSDWQEESEQWACGLFGFSHHKLRVLYVASGKLVSE</sequence>
<proteinExistence type="predicted"/>
<evidence type="ECO:0000313" key="1">
    <source>
        <dbReference type="EMBL" id="KAB2635342.1"/>
    </source>
</evidence>
<reference evidence="2" key="2">
    <citation type="submission" date="2019-10" db="EMBL/GenBank/DDBJ databases">
        <title>A de novo genome assembly of a pear dwarfing rootstock.</title>
        <authorList>
            <person name="Wang F."/>
            <person name="Wang J."/>
            <person name="Li S."/>
            <person name="Zhang Y."/>
            <person name="Fang M."/>
            <person name="Ma L."/>
            <person name="Zhao Y."/>
            <person name="Jiang S."/>
        </authorList>
    </citation>
    <scope>NUCLEOTIDE SEQUENCE [LARGE SCALE GENOMIC DNA]</scope>
</reference>
<gene>
    <name evidence="1" type="ORF">D8674_025876</name>
</gene>
<dbReference type="EMBL" id="SMOL01000004">
    <property type="protein sequence ID" value="KAB2635342.1"/>
    <property type="molecule type" value="Genomic_DNA"/>
</dbReference>
<protein>
    <submittedName>
        <fullName evidence="1">Programmed cell death protein 4-like</fullName>
    </submittedName>
</protein>